<keyword evidence="12" id="KW-0472">Membrane</keyword>
<dbReference type="KEGG" id="glo:Glov_2902"/>
<sequence length="528" mass="57729">MSRLNQIKQFLGSFQSRIFIAFTLLTLLIAIAFMIIMANNEIQNYRQRSREKARLLATILADSVKLPLFSGDVATLKTLADTLLETPQVAHVVIADHDQRVLVERFSKYIHSPPSDMTTEGMPVHATASTPSVDSALSGGPATQSPPFGSVRVSIDTRDLKLSIRNTLFKTGAVVLVFWLAVLAATYPILKRITRSFDVLTQGLGTMMEGDFSLKIPVESDDEAGRATQAVNRLASALEERETENRNLQAELVNALQLEIQEEKRKFMAKMIQTNRMTSLGLLISSMAHNINTPNGAIKLAGHYIQRSWKDLLPILEGVTKDEGDFQVGGLQFSEAKTEFSSAAESICRNAERVERVIHDLRAYNVGERSAFAPGVSVNQAVEGALTIVRAHGSQAQVKIVHRLDPALPTITGNQNQIEQVVVNLLLNAMQATPGNAEGITITTCHIPLQHEIQIIVMDEGEGLPELVAQNLFKPFTSTRIDKGGSGLGLYISNFIITEHKGRIEFSSNSPQGTIVTVCLPVIPAGDC</sequence>
<dbReference type="PRINTS" id="PR00344">
    <property type="entry name" value="BCTRLSENSOR"/>
</dbReference>
<feature type="transmembrane region" description="Helical" evidence="12">
    <location>
        <begin position="168"/>
        <end position="190"/>
    </location>
</feature>
<gene>
    <name evidence="15" type="ordered locus">Glov_2902</name>
</gene>
<dbReference type="Gene3D" id="1.10.287.130">
    <property type="match status" value="1"/>
</dbReference>
<evidence type="ECO:0000256" key="1">
    <source>
        <dbReference type="ARBA" id="ARBA00000085"/>
    </source>
</evidence>
<keyword evidence="5" id="KW-0808">Transferase</keyword>
<dbReference type="PROSITE" id="PS50885">
    <property type="entry name" value="HAMP"/>
    <property type="match status" value="1"/>
</dbReference>
<dbReference type="HOGENOM" id="CLU_515591_0_0_7"/>
<reference evidence="15 16" key="1">
    <citation type="submission" date="2008-05" db="EMBL/GenBank/DDBJ databases">
        <title>Complete sequence of chromosome of Geobacter lovleyi SZ.</title>
        <authorList>
            <consortium name="US DOE Joint Genome Institute"/>
            <person name="Lucas S."/>
            <person name="Copeland A."/>
            <person name="Lapidus A."/>
            <person name="Glavina del Rio T."/>
            <person name="Dalin E."/>
            <person name="Tice H."/>
            <person name="Bruce D."/>
            <person name="Goodwin L."/>
            <person name="Pitluck S."/>
            <person name="Chertkov O."/>
            <person name="Meincke L."/>
            <person name="Brettin T."/>
            <person name="Detter J.C."/>
            <person name="Han C."/>
            <person name="Tapia R."/>
            <person name="Kuske C.R."/>
            <person name="Schmutz J."/>
            <person name="Larimer F."/>
            <person name="Land M."/>
            <person name="Hauser L."/>
            <person name="Kyrpides N."/>
            <person name="Mikhailova N."/>
            <person name="Sung Y."/>
            <person name="Fletcher K.E."/>
            <person name="Ritalahti K.M."/>
            <person name="Loeffler F.E."/>
            <person name="Richardson P."/>
        </authorList>
    </citation>
    <scope>NUCLEOTIDE SEQUENCE [LARGE SCALE GENOMIC DNA]</scope>
    <source>
        <strain evidence="16">ATCC BAA-1151 / DSM 17278 / SZ</strain>
    </source>
</reference>
<evidence type="ECO:0000256" key="8">
    <source>
        <dbReference type="ARBA" id="ARBA00022840"/>
    </source>
</evidence>
<comment type="subcellular location">
    <subcellularLocation>
        <location evidence="2">Membrane</location>
    </subcellularLocation>
</comment>
<dbReference type="PANTHER" id="PTHR43065:SF10">
    <property type="entry name" value="PEROXIDE STRESS-ACTIVATED HISTIDINE KINASE MAK3"/>
    <property type="match status" value="1"/>
</dbReference>
<keyword evidence="10" id="KW-0175">Coiled coil</keyword>
<dbReference type="InterPro" id="IPR005467">
    <property type="entry name" value="His_kinase_dom"/>
</dbReference>
<dbReference type="EMBL" id="CP001089">
    <property type="protein sequence ID" value="ACD96609.1"/>
    <property type="molecule type" value="Genomic_DNA"/>
</dbReference>
<dbReference type="SMART" id="SM00304">
    <property type="entry name" value="HAMP"/>
    <property type="match status" value="1"/>
</dbReference>
<evidence type="ECO:0000259" key="13">
    <source>
        <dbReference type="PROSITE" id="PS50109"/>
    </source>
</evidence>
<keyword evidence="9" id="KW-0902">Two-component regulatory system</keyword>
<comment type="catalytic activity">
    <reaction evidence="1">
        <text>ATP + protein L-histidine = ADP + protein N-phospho-L-histidine.</text>
        <dbReference type="EC" id="2.7.13.3"/>
    </reaction>
</comment>
<evidence type="ECO:0000256" key="7">
    <source>
        <dbReference type="ARBA" id="ARBA00022777"/>
    </source>
</evidence>
<evidence type="ECO:0000313" key="16">
    <source>
        <dbReference type="Proteomes" id="UP000002420"/>
    </source>
</evidence>
<dbReference type="EC" id="2.7.13.3" evidence="3"/>
<keyword evidence="12" id="KW-1133">Transmembrane helix</keyword>
<name>B3E836_TRIL1</name>
<dbReference type="InterPro" id="IPR004358">
    <property type="entry name" value="Sig_transdc_His_kin-like_C"/>
</dbReference>
<organism evidence="15 16">
    <name type="scientific">Trichlorobacter lovleyi (strain ATCC BAA-1151 / DSM 17278 / SZ)</name>
    <name type="common">Geobacter lovleyi</name>
    <dbReference type="NCBI Taxonomy" id="398767"/>
    <lineage>
        <taxon>Bacteria</taxon>
        <taxon>Pseudomonadati</taxon>
        <taxon>Thermodesulfobacteriota</taxon>
        <taxon>Desulfuromonadia</taxon>
        <taxon>Geobacterales</taxon>
        <taxon>Geobacteraceae</taxon>
        <taxon>Trichlorobacter</taxon>
    </lineage>
</organism>
<evidence type="ECO:0000256" key="9">
    <source>
        <dbReference type="ARBA" id="ARBA00023012"/>
    </source>
</evidence>
<accession>B3E836</accession>
<feature type="transmembrane region" description="Helical" evidence="12">
    <location>
        <begin position="18"/>
        <end position="38"/>
    </location>
</feature>
<evidence type="ECO:0000256" key="12">
    <source>
        <dbReference type="SAM" id="Phobius"/>
    </source>
</evidence>
<evidence type="ECO:0000256" key="6">
    <source>
        <dbReference type="ARBA" id="ARBA00022741"/>
    </source>
</evidence>
<protein>
    <recommendedName>
        <fullName evidence="3">histidine kinase</fullName>
        <ecNumber evidence="3">2.7.13.3</ecNumber>
    </recommendedName>
</protein>
<dbReference type="AlphaFoldDB" id="B3E836"/>
<evidence type="ECO:0000256" key="5">
    <source>
        <dbReference type="ARBA" id="ARBA00022679"/>
    </source>
</evidence>
<evidence type="ECO:0000256" key="2">
    <source>
        <dbReference type="ARBA" id="ARBA00004370"/>
    </source>
</evidence>
<keyword evidence="7 15" id="KW-0418">Kinase</keyword>
<dbReference type="eggNOG" id="COG4191">
    <property type="taxonomic scope" value="Bacteria"/>
</dbReference>
<evidence type="ECO:0000259" key="14">
    <source>
        <dbReference type="PROSITE" id="PS50885"/>
    </source>
</evidence>
<dbReference type="PROSITE" id="PS50109">
    <property type="entry name" value="HIS_KIN"/>
    <property type="match status" value="1"/>
</dbReference>
<dbReference type="SUPFAM" id="SSF55874">
    <property type="entry name" value="ATPase domain of HSP90 chaperone/DNA topoisomerase II/histidine kinase"/>
    <property type="match status" value="1"/>
</dbReference>
<dbReference type="GO" id="GO:0000160">
    <property type="term" value="P:phosphorelay signal transduction system"/>
    <property type="evidence" value="ECO:0007669"/>
    <property type="project" value="UniProtKB-KW"/>
</dbReference>
<dbReference type="InterPro" id="IPR036890">
    <property type="entry name" value="HATPase_C_sf"/>
</dbReference>
<dbReference type="SMART" id="SM00387">
    <property type="entry name" value="HATPase_c"/>
    <property type="match status" value="1"/>
</dbReference>
<dbReference type="CDD" id="cd06225">
    <property type="entry name" value="HAMP"/>
    <property type="match status" value="1"/>
</dbReference>
<dbReference type="OrthoDB" id="5479699at2"/>
<evidence type="ECO:0000256" key="11">
    <source>
        <dbReference type="SAM" id="MobiDB-lite"/>
    </source>
</evidence>
<feature type="domain" description="Histidine kinase" evidence="13">
    <location>
        <begin position="286"/>
        <end position="524"/>
    </location>
</feature>
<keyword evidence="4" id="KW-0597">Phosphoprotein</keyword>
<dbReference type="Proteomes" id="UP000002420">
    <property type="component" value="Chromosome"/>
</dbReference>
<dbReference type="Pfam" id="PF00672">
    <property type="entry name" value="HAMP"/>
    <property type="match status" value="1"/>
</dbReference>
<dbReference type="PANTHER" id="PTHR43065">
    <property type="entry name" value="SENSOR HISTIDINE KINASE"/>
    <property type="match status" value="1"/>
</dbReference>
<feature type="coiled-coil region" evidence="10">
    <location>
        <begin position="231"/>
        <end position="258"/>
    </location>
</feature>
<dbReference type="InterPro" id="IPR003594">
    <property type="entry name" value="HATPase_dom"/>
</dbReference>
<feature type="domain" description="HAMP" evidence="14">
    <location>
        <begin position="191"/>
        <end position="243"/>
    </location>
</feature>
<evidence type="ECO:0000256" key="10">
    <source>
        <dbReference type="SAM" id="Coils"/>
    </source>
</evidence>
<dbReference type="RefSeq" id="WP_012470934.1">
    <property type="nucleotide sequence ID" value="NC_010814.1"/>
</dbReference>
<feature type="compositionally biased region" description="Polar residues" evidence="11">
    <location>
        <begin position="127"/>
        <end position="147"/>
    </location>
</feature>
<dbReference type="Gene3D" id="3.30.565.10">
    <property type="entry name" value="Histidine kinase-like ATPase, C-terminal domain"/>
    <property type="match status" value="1"/>
</dbReference>
<dbReference type="STRING" id="398767.Glov_2902"/>
<keyword evidence="8" id="KW-0067">ATP-binding</keyword>
<proteinExistence type="predicted"/>
<evidence type="ECO:0000256" key="3">
    <source>
        <dbReference type="ARBA" id="ARBA00012438"/>
    </source>
</evidence>
<evidence type="ECO:0000313" key="15">
    <source>
        <dbReference type="EMBL" id="ACD96609.1"/>
    </source>
</evidence>
<feature type="region of interest" description="Disordered" evidence="11">
    <location>
        <begin position="115"/>
        <end position="149"/>
    </location>
</feature>
<dbReference type="InterPro" id="IPR003660">
    <property type="entry name" value="HAMP_dom"/>
</dbReference>
<dbReference type="GO" id="GO:0004673">
    <property type="term" value="F:protein histidine kinase activity"/>
    <property type="evidence" value="ECO:0007669"/>
    <property type="project" value="UniProtKB-EC"/>
</dbReference>
<dbReference type="GO" id="GO:0005524">
    <property type="term" value="F:ATP binding"/>
    <property type="evidence" value="ECO:0007669"/>
    <property type="project" value="UniProtKB-KW"/>
</dbReference>
<dbReference type="Pfam" id="PF02518">
    <property type="entry name" value="HATPase_c"/>
    <property type="match status" value="1"/>
</dbReference>
<keyword evidence="12" id="KW-0812">Transmembrane</keyword>
<keyword evidence="16" id="KW-1185">Reference proteome</keyword>
<keyword evidence="6" id="KW-0547">Nucleotide-binding</keyword>
<dbReference type="Gene3D" id="6.10.340.10">
    <property type="match status" value="1"/>
</dbReference>
<dbReference type="GO" id="GO:0016020">
    <property type="term" value="C:membrane"/>
    <property type="evidence" value="ECO:0007669"/>
    <property type="project" value="UniProtKB-SubCell"/>
</dbReference>
<evidence type="ECO:0000256" key="4">
    <source>
        <dbReference type="ARBA" id="ARBA00022553"/>
    </source>
</evidence>